<dbReference type="EMBL" id="BPLQ01000637">
    <property type="protein sequence ID" value="GIX73640.1"/>
    <property type="molecule type" value="Genomic_DNA"/>
</dbReference>
<evidence type="ECO:0000313" key="2">
    <source>
        <dbReference type="Proteomes" id="UP001054837"/>
    </source>
</evidence>
<dbReference type="AlphaFoldDB" id="A0AAV4MP98"/>
<gene>
    <name evidence="1" type="ORF">CDAR_171861</name>
</gene>
<reference evidence="1 2" key="1">
    <citation type="submission" date="2021-06" db="EMBL/GenBank/DDBJ databases">
        <title>Caerostris darwini draft genome.</title>
        <authorList>
            <person name="Kono N."/>
            <person name="Arakawa K."/>
        </authorList>
    </citation>
    <scope>NUCLEOTIDE SEQUENCE [LARGE SCALE GENOMIC DNA]</scope>
</reference>
<comment type="caution">
    <text evidence="1">The sequence shown here is derived from an EMBL/GenBank/DDBJ whole genome shotgun (WGS) entry which is preliminary data.</text>
</comment>
<organism evidence="1 2">
    <name type="scientific">Caerostris darwini</name>
    <dbReference type="NCBI Taxonomy" id="1538125"/>
    <lineage>
        <taxon>Eukaryota</taxon>
        <taxon>Metazoa</taxon>
        <taxon>Ecdysozoa</taxon>
        <taxon>Arthropoda</taxon>
        <taxon>Chelicerata</taxon>
        <taxon>Arachnida</taxon>
        <taxon>Araneae</taxon>
        <taxon>Araneomorphae</taxon>
        <taxon>Entelegynae</taxon>
        <taxon>Araneoidea</taxon>
        <taxon>Araneidae</taxon>
        <taxon>Caerostris</taxon>
    </lineage>
</organism>
<keyword evidence="2" id="KW-1185">Reference proteome</keyword>
<sequence length="163" mass="18474">MIKVVFSCQRCIFLYLKRVSVVKYMARESLQGILWAQIKTNTCVTTLPKLITSPNEESPHSSVTQFAGITAIVTATVIFAAVDSDSQSMSRRIHCEQIPQRSSLIQPIERPHALRQTKQLRFHFAKVEINTAFRKHSSEWEMHNDICIFMADGSQASGFESRG</sequence>
<proteinExistence type="predicted"/>
<dbReference type="Proteomes" id="UP001054837">
    <property type="component" value="Unassembled WGS sequence"/>
</dbReference>
<name>A0AAV4MP98_9ARAC</name>
<accession>A0AAV4MP98</accession>
<evidence type="ECO:0000313" key="1">
    <source>
        <dbReference type="EMBL" id="GIX73640.1"/>
    </source>
</evidence>
<protein>
    <submittedName>
        <fullName evidence="1">Uncharacterized protein</fullName>
    </submittedName>
</protein>